<gene>
    <name evidence="3" type="ORF">BDD21_0127</name>
</gene>
<feature type="chain" id="PRO_5019730652" evidence="2">
    <location>
        <begin position="22"/>
        <end position="187"/>
    </location>
</feature>
<feature type="region of interest" description="Disordered" evidence="1">
    <location>
        <begin position="43"/>
        <end position="63"/>
    </location>
</feature>
<keyword evidence="2" id="KW-0732">Signal</keyword>
<evidence type="ECO:0000313" key="3">
    <source>
        <dbReference type="EMBL" id="RKT42832.1"/>
    </source>
</evidence>
<sequence length="187" mass="21025">MVKKVVLFVFVSLFVFSGAYAMNLSSSDMERFITTTEALAPYFDELDDDRDDDDDDDDEEEDDIGILDVESTKQLILEDMSGKPEVRNIVGSNGYASMEDYAEQYAHIIRAYIASSARGQIGELESSMASMSPEQRQSFQGSPVFQMVSEMKIQLASVPESHIQAITPYMPQLQEVFGHDDDEDDFL</sequence>
<reference evidence="3 4" key="1">
    <citation type="submission" date="2018-10" db="EMBL/GenBank/DDBJ databases">
        <title>Genomic Encyclopedia of Archaeal and Bacterial Type Strains, Phase II (KMG-II): from individual species to whole genera.</title>
        <authorList>
            <person name="Goeker M."/>
        </authorList>
    </citation>
    <scope>NUCLEOTIDE SEQUENCE [LARGE SCALE GENOMIC DNA]</scope>
    <source>
        <strain evidence="3 4">DSM 235</strain>
    </source>
</reference>
<protein>
    <submittedName>
        <fullName evidence="3">Uncharacterized protein</fullName>
    </submittedName>
</protein>
<feature type="compositionally biased region" description="Acidic residues" evidence="1">
    <location>
        <begin position="44"/>
        <end position="63"/>
    </location>
</feature>
<proteinExistence type="predicted"/>
<feature type="signal peptide" evidence="2">
    <location>
        <begin position="1"/>
        <end position="21"/>
    </location>
</feature>
<accession>A0A495V025</accession>
<evidence type="ECO:0000256" key="2">
    <source>
        <dbReference type="SAM" id="SignalP"/>
    </source>
</evidence>
<dbReference type="AlphaFoldDB" id="A0A495V025"/>
<comment type="caution">
    <text evidence="3">The sequence shown here is derived from an EMBL/GenBank/DDBJ whole genome shotgun (WGS) entry which is preliminary data.</text>
</comment>
<dbReference type="Proteomes" id="UP000274556">
    <property type="component" value="Unassembled WGS sequence"/>
</dbReference>
<name>A0A495V025_9GAMM</name>
<dbReference type="EMBL" id="RBXL01000001">
    <property type="protein sequence ID" value="RKT42832.1"/>
    <property type="molecule type" value="Genomic_DNA"/>
</dbReference>
<organism evidence="3 4">
    <name type="scientific">Thiocapsa rosea</name>
    <dbReference type="NCBI Taxonomy" id="69360"/>
    <lineage>
        <taxon>Bacteria</taxon>
        <taxon>Pseudomonadati</taxon>
        <taxon>Pseudomonadota</taxon>
        <taxon>Gammaproteobacteria</taxon>
        <taxon>Chromatiales</taxon>
        <taxon>Chromatiaceae</taxon>
        <taxon>Thiocapsa</taxon>
    </lineage>
</organism>
<evidence type="ECO:0000256" key="1">
    <source>
        <dbReference type="SAM" id="MobiDB-lite"/>
    </source>
</evidence>
<evidence type="ECO:0000313" key="4">
    <source>
        <dbReference type="Proteomes" id="UP000274556"/>
    </source>
</evidence>
<keyword evidence="4" id="KW-1185">Reference proteome</keyword>